<dbReference type="GO" id="GO:0005524">
    <property type="term" value="F:ATP binding"/>
    <property type="evidence" value="ECO:0007669"/>
    <property type="project" value="UniProtKB-UniRule"/>
</dbReference>
<dbReference type="Pfam" id="PF13549">
    <property type="entry name" value="ATP-grasp_5"/>
    <property type="match status" value="1"/>
</dbReference>
<dbReference type="InterPro" id="IPR036291">
    <property type="entry name" value="NAD(P)-bd_dom_sf"/>
</dbReference>
<dbReference type="InterPro" id="IPR032875">
    <property type="entry name" value="Succ_CoA_lig_flav_dom"/>
</dbReference>
<dbReference type="SUPFAM" id="SSF56059">
    <property type="entry name" value="Glutathione synthetase ATP-binding domain-like"/>
    <property type="match status" value="1"/>
</dbReference>
<dbReference type="PROSITE" id="PS50975">
    <property type="entry name" value="ATP_GRASP"/>
    <property type="match status" value="1"/>
</dbReference>
<dbReference type="GO" id="GO:0046872">
    <property type="term" value="F:metal ion binding"/>
    <property type="evidence" value="ECO:0007669"/>
    <property type="project" value="InterPro"/>
</dbReference>
<feature type="compositionally biased region" description="Basic and acidic residues" evidence="2">
    <location>
        <begin position="722"/>
        <end position="735"/>
    </location>
</feature>
<dbReference type="InterPro" id="IPR011761">
    <property type="entry name" value="ATP-grasp"/>
</dbReference>
<accession>K9AWS4</accession>
<protein>
    <submittedName>
        <fullName evidence="4">Acyl-CoA synthetase</fullName>
    </submittedName>
</protein>
<dbReference type="SUPFAM" id="SSF51735">
    <property type="entry name" value="NAD(P)-binding Rossmann-fold domains"/>
    <property type="match status" value="1"/>
</dbReference>
<dbReference type="SUPFAM" id="SSF52210">
    <property type="entry name" value="Succinyl-CoA synthetase domains"/>
    <property type="match status" value="2"/>
</dbReference>
<comment type="caution">
    <text evidence="4">The sequence shown here is derived from an EMBL/GenBank/DDBJ whole genome shotgun (WGS) entry which is preliminary data.</text>
</comment>
<evidence type="ECO:0000259" key="3">
    <source>
        <dbReference type="PROSITE" id="PS50975"/>
    </source>
</evidence>
<sequence>MDEFFDPRSVAVLGASNDPAKWGFWLAAGALTGAERRRVFLVNARATSIQGERTWARLRDLPEVPELLVVSIPGTAVAGVVTEALDLGVRAFLIISTRVPQAEELAEAITAAGARLIGPGSLGLVDSANELLLAWGHFTPGSLAVVTQSGQLGSEIATLSARSGLGISRFASIGGQSDVRAAEILDSLVDDPDTSQVALYLESFTGGTALVAAMQRLRAAGKPTMILTTGASNAGQRLARSHTGSLTSAIDAVDAACRKAGAIRLASPSEIVELAGFFASSWLPGGRRVGIVSDSGGQGAIAADIAELHGLTVDPVAEPVRARVEALLPEAGHVENPVDLDGAGEADLGIYVRVVRELLADERVDAVVLSGYFGCYGENTPELLTAELAEVEELGRAAMEHRKPLLVHSMSADSQAVADMWARAVPCYRSIDTTMRVLSRAAFYSSHAGRIAEAFELSGTVTPWGRGYSAARETIISAGVEVPRAVTVSEGDDLAEAVGAAELTPPFVLKAGWPAHKTEVGGIALGLRDVAALEAAHTDMVSRLGAGEYIVEEMDGRDHVVEILVGGRQDENFGPIVMVGAGGTETELYNDTRLELAPVSRTEAHDMLTQLTCYRLLQGWRGRPAADVESLVDVVVSVSRLIAANNEIAEVEINPVRVAESGAIAVDALVLTATGDDAEATGEDAEAGGEGAVNGPGEGAEASGEGAVNGPGEGAASTAAAPDRRTNDVSEEMRA</sequence>
<dbReference type="InterPro" id="IPR013815">
    <property type="entry name" value="ATP_grasp_subdomain_1"/>
</dbReference>
<dbReference type="Gene3D" id="3.30.1490.20">
    <property type="entry name" value="ATP-grasp fold, A domain"/>
    <property type="match status" value="1"/>
</dbReference>
<dbReference type="Gene3D" id="3.30.470.20">
    <property type="entry name" value="ATP-grasp fold, B domain"/>
    <property type="match status" value="1"/>
</dbReference>
<dbReference type="GO" id="GO:0043758">
    <property type="term" value="F:acetate-CoA ligase (ADP-forming) activity"/>
    <property type="evidence" value="ECO:0007669"/>
    <property type="project" value="InterPro"/>
</dbReference>
<feature type="domain" description="ATP-grasp" evidence="3">
    <location>
        <begin position="472"/>
        <end position="687"/>
    </location>
</feature>
<dbReference type="SMART" id="SM00881">
    <property type="entry name" value="CoA_binding"/>
    <property type="match status" value="1"/>
</dbReference>
<keyword evidence="5" id="KW-1185">Reference proteome</keyword>
<dbReference type="PANTHER" id="PTHR42793">
    <property type="entry name" value="COA BINDING DOMAIN CONTAINING PROTEIN"/>
    <property type="match status" value="1"/>
</dbReference>
<dbReference type="PANTHER" id="PTHR42793:SF1">
    <property type="entry name" value="PEPTIDYL-LYSINE N-ACETYLTRANSFERASE PATZ"/>
    <property type="match status" value="1"/>
</dbReference>
<organism evidence="4 5">
    <name type="scientific">Brevibacterium casei S18</name>
    <dbReference type="NCBI Taxonomy" id="1229781"/>
    <lineage>
        <taxon>Bacteria</taxon>
        <taxon>Bacillati</taxon>
        <taxon>Actinomycetota</taxon>
        <taxon>Actinomycetes</taxon>
        <taxon>Micrococcales</taxon>
        <taxon>Brevibacteriaceae</taxon>
        <taxon>Brevibacterium</taxon>
    </lineage>
</organism>
<evidence type="ECO:0000313" key="5">
    <source>
        <dbReference type="Proteomes" id="UP000009879"/>
    </source>
</evidence>
<gene>
    <name evidence="4" type="ORF">C272_09859</name>
</gene>
<feature type="region of interest" description="Disordered" evidence="2">
    <location>
        <begin position="679"/>
        <end position="735"/>
    </location>
</feature>
<dbReference type="Pfam" id="PF13607">
    <property type="entry name" value="Succ_CoA_lig"/>
    <property type="match status" value="1"/>
</dbReference>
<reference evidence="4 5" key="1">
    <citation type="submission" date="2012-09" db="EMBL/GenBank/DDBJ databases">
        <title>Genome Sequence of Brevibacterium casei S18.</title>
        <authorList>
            <person name="Sharma R."/>
            <person name="Singh A."/>
            <person name="Jangir P.K."/>
        </authorList>
    </citation>
    <scope>NUCLEOTIDE SEQUENCE [LARGE SCALE GENOMIC DNA]</scope>
    <source>
        <strain evidence="4 5">S18</strain>
    </source>
</reference>
<dbReference type="eggNOG" id="COG1042">
    <property type="taxonomic scope" value="Bacteria"/>
</dbReference>
<dbReference type="PATRIC" id="fig|1229781.4.peg.1979"/>
<dbReference type="InterPro" id="IPR043938">
    <property type="entry name" value="Ligase_CoA_dom"/>
</dbReference>
<proteinExistence type="predicted"/>
<evidence type="ECO:0000313" key="4">
    <source>
        <dbReference type="EMBL" id="EKU47007.1"/>
    </source>
</evidence>
<feature type="compositionally biased region" description="Gly residues" evidence="2">
    <location>
        <begin position="688"/>
        <end position="698"/>
    </location>
</feature>
<dbReference type="Pfam" id="PF13380">
    <property type="entry name" value="CoA_binding_2"/>
    <property type="match status" value="1"/>
</dbReference>
<dbReference type="AlphaFoldDB" id="K9AWS4"/>
<keyword evidence="1" id="KW-0067">ATP-binding</keyword>
<dbReference type="Gene3D" id="3.40.50.720">
    <property type="entry name" value="NAD(P)-binding Rossmann-like Domain"/>
    <property type="match status" value="1"/>
</dbReference>
<dbReference type="InterPro" id="IPR003781">
    <property type="entry name" value="CoA-bd"/>
</dbReference>
<evidence type="ECO:0000256" key="1">
    <source>
        <dbReference type="PROSITE-ProRule" id="PRU00409"/>
    </source>
</evidence>
<dbReference type="InterPro" id="IPR016102">
    <property type="entry name" value="Succinyl-CoA_synth-like"/>
</dbReference>
<dbReference type="Proteomes" id="UP000009879">
    <property type="component" value="Unassembled WGS sequence"/>
</dbReference>
<dbReference type="Gene3D" id="3.40.50.261">
    <property type="entry name" value="Succinyl-CoA synthetase domains"/>
    <property type="match status" value="2"/>
</dbReference>
<keyword evidence="1" id="KW-0547">Nucleotide-binding</keyword>
<dbReference type="EMBL" id="AMSP01000007">
    <property type="protein sequence ID" value="EKU47007.1"/>
    <property type="molecule type" value="Genomic_DNA"/>
</dbReference>
<dbReference type="Pfam" id="PF19045">
    <property type="entry name" value="Ligase_CoA_2"/>
    <property type="match status" value="1"/>
</dbReference>
<name>K9AWS4_9MICO</name>
<dbReference type="RefSeq" id="WP_009378462.1">
    <property type="nucleotide sequence ID" value="NZ_AMSP01000007.1"/>
</dbReference>
<evidence type="ECO:0000256" key="2">
    <source>
        <dbReference type="SAM" id="MobiDB-lite"/>
    </source>
</evidence>